<feature type="region of interest" description="Disordered" evidence="2">
    <location>
        <begin position="264"/>
        <end position="298"/>
    </location>
</feature>
<dbReference type="EMBL" id="AEYI02001901">
    <property type="protein sequence ID" value="KFG32038.1"/>
    <property type="molecule type" value="Genomic_DNA"/>
</dbReference>
<protein>
    <submittedName>
        <fullName evidence="3">Uncharacterized protein</fullName>
    </submittedName>
</protein>
<gene>
    <name evidence="3" type="ORF">TGP89_278565</name>
</gene>
<evidence type="ECO:0000256" key="1">
    <source>
        <dbReference type="SAM" id="Coils"/>
    </source>
</evidence>
<organism evidence="3 4">
    <name type="scientific">Toxoplasma gondii p89</name>
    <dbReference type="NCBI Taxonomy" id="943119"/>
    <lineage>
        <taxon>Eukaryota</taxon>
        <taxon>Sar</taxon>
        <taxon>Alveolata</taxon>
        <taxon>Apicomplexa</taxon>
        <taxon>Conoidasida</taxon>
        <taxon>Coccidia</taxon>
        <taxon>Eucoccidiorida</taxon>
        <taxon>Eimeriorina</taxon>
        <taxon>Sarcocystidae</taxon>
        <taxon>Toxoplasma</taxon>
    </lineage>
</organism>
<comment type="caution">
    <text evidence="3">The sequence shown here is derived from an EMBL/GenBank/DDBJ whole genome shotgun (WGS) entry which is preliminary data.</text>
</comment>
<dbReference type="AlphaFoldDB" id="A0A086JIS0"/>
<name>A0A086JIS0_TOXGO</name>
<dbReference type="VEuPathDB" id="ToxoDB:TGP89_278565"/>
<accession>A0A086JIS0</accession>
<evidence type="ECO:0000256" key="2">
    <source>
        <dbReference type="SAM" id="MobiDB-lite"/>
    </source>
</evidence>
<reference evidence="3 4" key="1">
    <citation type="submission" date="2014-03" db="EMBL/GenBank/DDBJ databases">
        <authorList>
            <person name="Sibley D."/>
            <person name="Venepally P."/>
            <person name="Karamycheva S."/>
            <person name="Hadjithomas M."/>
            <person name="Khan A."/>
            <person name="Brunk B."/>
            <person name="Roos D."/>
            <person name="Caler E."/>
            <person name="Lorenzi H."/>
        </authorList>
    </citation>
    <scope>NUCLEOTIDE SEQUENCE [LARGE SCALE GENOMIC DNA]</scope>
    <source>
        <strain evidence="4">p89</strain>
    </source>
</reference>
<evidence type="ECO:0000313" key="4">
    <source>
        <dbReference type="Proteomes" id="UP000028828"/>
    </source>
</evidence>
<sequence>MASVGTIGNQWGHISGKLEALSSQGQDSREQLQLLRTTNEKLDERVKELSTRKLLLQQLLSRLEADARRKAAESELQAEKTSGTRERLHKALSRKRELVFANTWMKAGLTCASLHHITNLRKGVDALMMAMASKDNYLCATLGGSLADRQRSTTVMKELKNGEMLMSSCLAALAKEKSMMPPARLTLEEKHALLKAIVSDSDLLSNDDRRLLLAFRRCVLLKVYALHGGMTAPHSDEKDMRRLIEQVTQHARAGFRNAVEADDLNSDTRPTQHSVSKACAEPYQRNAPADPQRLSSNASELTRYDIAVAESSDIHCGPRNTTRLENTSLL</sequence>
<feature type="coiled-coil region" evidence="1">
    <location>
        <begin position="32"/>
        <end position="66"/>
    </location>
</feature>
<evidence type="ECO:0000313" key="3">
    <source>
        <dbReference type="EMBL" id="KFG32038.1"/>
    </source>
</evidence>
<keyword evidence="1" id="KW-0175">Coiled coil</keyword>
<dbReference type="OrthoDB" id="332918at2759"/>
<proteinExistence type="predicted"/>
<dbReference type="Proteomes" id="UP000028828">
    <property type="component" value="Unassembled WGS sequence"/>
</dbReference>